<accession>A0A9P1DZH4</accession>
<keyword evidence="3" id="KW-1185">Reference proteome</keyword>
<organism evidence="2 3">
    <name type="scientific">Cuscuta europaea</name>
    <name type="common">European dodder</name>
    <dbReference type="NCBI Taxonomy" id="41803"/>
    <lineage>
        <taxon>Eukaryota</taxon>
        <taxon>Viridiplantae</taxon>
        <taxon>Streptophyta</taxon>
        <taxon>Embryophyta</taxon>
        <taxon>Tracheophyta</taxon>
        <taxon>Spermatophyta</taxon>
        <taxon>Magnoliopsida</taxon>
        <taxon>eudicotyledons</taxon>
        <taxon>Gunneridae</taxon>
        <taxon>Pentapetalae</taxon>
        <taxon>asterids</taxon>
        <taxon>lamiids</taxon>
        <taxon>Solanales</taxon>
        <taxon>Convolvulaceae</taxon>
        <taxon>Cuscuteae</taxon>
        <taxon>Cuscuta</taxon>
        <taxon>Cuscuta subgen. Cuscuta</taxon>
    </lineage>
</organism>
<evidence type="ECO:0000256" key="1">
    <source>
        <dbReference type="SAM" id="MobiDB-lite"/>
    </source>
</evidence>
<reference evidence="2" key="1">
    <citation type="submission" date="2022-07" db="EMBL/GenBank/DDBJ databases">
        <authorList>
            <person name="Macas J."/>
            <person name="Novak P."/>
            <person name="Neumann P."/>
        </authorList>
    </citation>
    <scope>NUCLEOTIDE SEQUENCE</scope>
</reference>
<gene>
    <name evidence="2" type="ORF">CEURO_LOCUS2453</name>
</gene>
<protein>
    <submittedName>
        <fullName evidence="2">Uncharacterized protein</fullName>
    </submittedName>
</protein>
<proteinExistence type="predicted"/>
<name>A0A9P1DZH4_CUSEU</name>
<evidence type="ECO:0000313" key="2">
    <source>
        <dbReference type="EMBL" id="CAH9066954.1"/>
    </source>
</evidence>
<dbReference type="Proteomes" id="UP001152484">
    <property type="component" value="Unassembled WGS sequence"/>
</dbReference>
<dbReference type="AlphaFoldDB" id="A0A9P1DZH4"/>
<sequence>MVCIRCVQWCVYQAWLEYELADDSNTTATVQVDEHQATSNTAAINGINSEERDAVVHKAIENGISSHIILDATTIHQSEKDIAISQKEEPLGNKGLTRGGISGRCLASD</sequence>
<comment type="caution">
    <text evidence="2">The sequence shown here is derived from an EMBL/GenBank/DDBJ whole genome shotgun (WGS) entry which is preliminary data.</text>
</comment>
<dbReference type="OrthoDB" id="1411639at2759"/>
<feature type="region of interest" description="Disordered" evidence="1">
    <location>
        <begin position="86"/>
        <end position="109"/>
    </location>
</feature>
<evidence type="ECO:0000313" key="3">
    <source>
        <dbReference type="Proteomes" id="UP001152484"/>
    </source>
</evidence>
<dbReference type="EMBL" id="CAMAPE010000005">
    <property type="protein sequence ID" value="CAH9066954.1"/>
    <property type="molecule type" value="Genomic_DNA"/>
</dbReference>